<feature type="compositionally biased region" description="Low complexity" evidence="1">
    <location>
        <begin position="60"/>
        <end position="73"/>
    </location>
</feature>
<dbReference type="EMBL" id="JAUMVS010000032">
    <property type="protein sequence ID" value="MDO4841607.1"/>
    <property type="molecule type" value="Genomic_DNA"/>
</dbReference>
<keyword evidence="4" id="KW-1185">Reference proteome</keyword>
<sequence length="408" mass="44292">EENNEKTGWTPAEDSQETANEAAVENVAEETATPEADETASVVSETPEKAGDAAVSSEGSTAAADSSAEVAAETSEDDSEVASEAASEESNFEVAPAASSETAQEQAEGEQVAYAVDTPEVAPYIPDVEPENVTYEKGCLSAAWADIKGSKGWFRKILLMALIEFIPILNWVNKGYALRWSRELSIGSLGAMPKKIFGDRVFVTGAMSWLVRFVVNIVVIFVAVFLVLVPVVGSLVAIAFGIFVDMIFNILYVRMAIFDELGEGFQVGAGFRAMKKEPGKAFLISFMPELVIVIAGIVVFLIISTLCVSVTGAIAINALQPYVDQAGGTIQQFEYMLSNNTAFAQKVAMIVVGLLVSLIPWILVGYYLCAVVFVFCQLWQVRAAGHYAVRYCSEWRDEPKFLYCINRR</sequence>
<feature type="transmembrane region" description="Helical" evidence="2">
    <location>
        <begin position="235"/>
        <end position="253"/>
    </location>
</feature>
<evidence type="ECO:0000256" key="2">
    <source>
        <dbReference type="SAM" id="Phobius"/>
    </source>
</evidence>
<evidence type="ECO:0000256" key="1">
    <source>
        <dbReference type="SAM" id="MobiDB-lite"/>
    </source>
</evidence>
<evidence type="ECO:0000313" key="4">
    <source>
        <dbReference type="Proteomes" id="UP001168575"/>
    </source>
</evidence>
<feature type="compositionally biased region" description="Low complexity" evidence="1">
    <location>
        <begin position="17"/>
        <end position="34"/>
    </location>
</feature>
<organism evidence="3 4">
    <name type="scientific">Phoenicibacter congonensis</name>
    <dbReference type="NCBI Taxonomy" id="1944646"/>
    <lineage>
        <taxon>Bacteria</taxon>
        <taxon>Bacillati</taxon>
        <taxon>Actinomycetota</taxon>
        <taxon>Coriobacteriia</taxon>
        <taxon>Eggerthellales</taxon>
        <taxon>Eggerthellaceae</taxon>
        <taxon>Phoenicibacter</taxon>
    </lineage>
</organism>
<comment type="caution">
    <text evidence="3">The sequence shown here is derived from an EMBL/GenBank/DDBJ whole genome shotgun (WGS) entry which is preliminary data.</text>
</comment>
<keyword evidence="2" id="KW-1133">Transmembrane helix</keyword>
<feature type="compositionally biased region" description="Low complexity" evidence="1">
    <location>
        <begin position="92"/>
        <end position="111"/>
    </location>
</feature>
<name>A0AA43RLD4_9ACTN</name>
<feature type="compositionally biased region" description="Acidic residues" evidence="1">
    <location>
        <begin position="74"/>
        <end position="91"/>
    </location>
</feature>
<evidence type="ECO:0000313" key="3">
    <source>
        <dbReference type="EMBL" id="MDO4841607.1"/>
    </source>
</evidence>
<feature type="non-terminal residue" evidence="3">
    <location>
        <position position="1"/>
    </location>
</feature>
<keyword evidence="2" id="KW-0812">Transmembrane</keyword>
<accession>A0AA43RLD4</accession>
<gene>
    <name evidence="3" type="ORF">Q3982_02905</name>
</gene>
<proteinExistence type="predicted"/>
<dbReference type="Proteomes" id="UP001168575">
    <property type="component" value="Unassembled WGS sequence"/>
</dbReference>
<feature type="transmembrane region" description="Helical" evidence="2">
    <location>
        <begin position="347"/>
        <end position="376"/>
    </location>
</feature>
<feature type="transmembrane region" description="Helical" evidence="2">
    <location>
        <begin position="209"/>
        <end position="229"/>
    </location>
</feature>
<protein>
    <recommendedName>
        <fullName evidence="5">DUF4013 domain-containing protein</fullName>
    </recommendedName>
</protein>
<dbReference type="AlphaFoldDB" id="A0AA43RLD4"/>
<reference evidence="3" key="1">
    <citation type="submission" date="2023-07" db="EMBL/GenBank/DDBJ databases">
        <title>Between Cages and Wild: Unraveling the Impact of Captivity on Animal Microbiomes and Antimicrobial Resistance.</title>
        <authorList>
            <person name="Schmartz G.P."/>
            <person name="Rehner J."/>
            <person name="Schuff M.J."/>
            <person name="Becker S.L."/>
            <person name="Kravczyk M."/>
            <person name="Gurevich A."/>
            <person name="Francke R."/>
            <person name="Mueller R."/>
            <person name="Keller V."/>
            <person name="Keller A."/>
        </authorList>
    </citation>
    <scope>NUCLEOTIDE SEQUENCE</scope>
    <source>
        <strain evidence="3">S12M_St_49</strain>
    </source>
</reference>
<feature type="region of interest" description="Disordered" evidence="1">
    <location>
        <begin position="1"/>
        <end position="111"/>
    </location>
</feature>
<feature type="transmembrane region" description="Helical" evidence="2">
    <location>
        <begin position="290"/>
        <end position="316"/>
    </location>
</feature>
<evidence type="ECO:0008006" key="5">
    <source>
        <dbReference type="Google" id="ProtNLM"/>
    </source>
</evidence>
<keyword evidence="2" id="KW-0472">Membrane</keyword>